<reference evidence="1" key="1">
    <citation type="journal article" date="2020" name="Nat. Commun.">
        <title>Large-scale genome sequencing of mycorrhizal fungi provides insights into the early evolution of symbiotic traits.</title>
        <authorList>
            <person name="Miyauchi S."/>
            <person name="Kiss E."/>
            <person name="Kuo A."/>
            <person name="Drula E."/>
            <person name="Kohler A."/>
            <person name="Sanchez-Garcia M."/>
            <person name="Morin E."/>
            <person name="Andreopoulos B."/>
            <person name="Barry K.W."/>
            <person name="Bonito G."/>
            <person name="Buee M."/>
            <person name="Carver A."/>
            <person name="Chen C."/>
            <person name="Cichocki N."/>
            <person name="Clum A."/>
            <person name="Culley D."/>
            <person name="Crous P.W."/>
            <person name="Fauchery L."/>
            <person name="Girlanda M."/>
            <person name="Hayes R.D."/>
            <person name="Keri Z."/>
            <person name="LaButti K."/>
            <person name="Lipzen A."/>
            <person name="Lombard V."/>
            <person name="Magnuson J."/>
            <person name="Maillard F."/>
            <person name="Murat C."/>
            <person name="Nolan M."/>
            <person name="Ohm R.A."/>
            <person name="Pangilinan J."/>
            <person name="Pereira M.F."/>
            <person name="Perotto S."/>
            <person name="Peter M."/>
            <person name="Pfister S."/>
            <person name="Riley R."/>
            <person name="Sitrit Y."/>
            <person name="Stielow J.B."/>
            <person name="Szollosi G."/>
            <person name="Zifcakova L."/>
            <person name="Stursova M."/>
            <person name="Spatafora J.W."/>
            <person name="Tedersoo L."/>
            <person name="Vaario L.M."/>
            <person name="Yamada A."/>
            <person name="Yan M."/>
            <person name="Wang P."/>
            <person name="Xu J."/>
            <person name="Bruns T."/>
            <person name="Baldrian P."/>
            <person name="Vilgalys R."/>
            <person name="Dunand C."/>
            <person name="Henrissat B."/>
            <person name="Grigoriev I.V."/>
            <person name="Hibbett D."/>
            <person name="Nagy L.G."/>
            <person name="Martin F.M."/>
        </authorList>
    </citation>
    <scope>NUCLEOTIDE SEQUENCE</scope>
    <source>
        <strain evidence="1">UP504</strain>
    </source>
</reference>
<feature type="non-terminal residue" evidence="1">
    <location>
        <position position="199"/>
    </location>
</feature>
<dbReference type="Proteomes" id="UP000886523">
    <property type="component" value="Unassembled WGS sequence"/>
</dbReference>
<protein>
    <submittedName>
        <fullName evidence="1">Uncharacterized protein</fullName>
    </submittedName>
</protein>
<accession>A0A9P6AKU5</accession>
<comment type="caution">
    <text evidence="1">The sequence shown here is derived from an EMBL/GenBank/DDBJ whole genome shotgun (WGS) entry which is preliminary data.</text>
</comment>
<evidence type="ECO:0000313" key="2">
    <source>
        <dbReference type="Proteomes" id="UP000886523"/>
    </source>
</evidence>
<keyword evidence="2" id="KW-1185">Reference proteome</keyword>
<dbReference type="EMBL" id="MU129089">
    <property type="protein sequence ID" value="KAF9507135.1"/>
    <property type="molecule type" value="Genomic_DNA"/>
</dbReference>
<dbReference type="AlphaFoldDB" id="A0A9P6AKU5"/>
<organism evidence="1 2">
    <name type="scientific">Hydnum rufescens UP504</name>
    <dbReference type="NCBI Taxonomy" id="1448309"/>
    <lineage>
        <taxon>Eukaryota</taxon>
        <taxon>Fungi</taxon>
        <taxon>Dikarya</taxon>
        <taxon>Basidiomycota</taxon>
        <taxon>Agaricomycotina</taxon>
        <taxon>Agaricomycetes</taxon>
        <taxon>Cantharellales</taxon>
        <taxon>Hydnaceae</taxon>
        <taxon>Hydnum</taxon>
    </lineage>
</organism>
<name>A0A9P6AKU5_9AGAM</name>
<gene>
    <name evidence="1" type="ORF">BS47DRAFT_1351977</name>
</gene>
<sequence length="199" mass="22447">MHVKQNFNIYLGCSLRTHTNLLPDGARCWMLRSGGNPRFCGTLQSRISPSQTHMFLCASRSVPSTMWQSGSRISSRNYAFRGPSHPMILHSFPLPYRPLFSRHATYSAASLFAGCQRWRGVPTPRVAGLTPNEGSYVIIWVNHYYTQRDQTIPPSPRRFQYPSSAATIVNAAARRCCRLVKTGPNALLQQKNTCSSRRN</sequence>
<proteinExistence type="predicted"/>
<evidence type="ECO:0000313" key="1">
    <source>
        <dbReference type="EMBL" id="KAF9507135.1"/>
    </source>
</evidence>